<evidence type="ECO:0000313" key="3">
    <source>
        <dbReference type="Proteomes" id="UP000290287"/>
    </source>
</evidence>
<accession>A0A4Q0Y5W8</accession>
<evidence type="ECO:0000256" key="1">
    <source>
        <dbReference type="SAM" id="Phobius"/>
    </source>
</evidence>
<proteinExistence type="predicted"/>
<feature type="transmembrane region" description="Helical" evidence="1">
    <location>
        <begin position="12"/>
        <end position="30"/>
    </location>
</feature>
<dbReference type="Proteomes" id="UP000290287">
    <property type="component" value="Unassembled WGS sequence"/>
</dbReference>
<comment type="caution">
    <text evidence="2">The sequence shown here is derived from an EMBL/GenBank/DDBJ whole genome shotgun (WGS) entry which is preliminary data.</text>
</comment>
<keyword evidence="3" id="KW-1185">Reference proteome</keyword>
<name>A0A4Q0Y5W8_9GAMM</name>
<dbReference type="RefSeq" id="WP_129124488.1">
    <property type="nucleotide sequence ID" value="NZ_PEIB01000103.1"/>
</dbReference>
<keyword evidence="1" id="KW-1133">Transmembrane helix</keyword>
<gene>
    <name evidence="2" type="ORF">CS022_24760</name>
</gene>
<reference evidence="2 3" key="1">
    <citation type="submission" date="2017-10" db="EMBL/GenBank/DDBJ databases">
        <title>Nyctiphanis sp. nov., isolated from the stomach of the euphausiid Nyctiphanes simplex (Hansen, 1911) in the Gulf of California.</title>
        <authorList>
            <person name="Gomez-Gil B."/>
            <person name="Aguilar-Mendez M."/>
            <person name="Lopez-Cortes A."/>
            <person name="Gomez-Gutierrez J."/>
            <person name="Roque A."/>
            <person name="Lang E."/>
            <person name="Gonzalez-Castillo A."/>
        </authorList>
    </citation>
    <scope>NUCLEOTIDE SEQUENCE [LARGE SCALE GENOMIC DNA]</scope>
    <source>
        <strain evidence="2 3">CAIM 600</strain>
    </source>
</reference>
<organism evidence="2 3">
    <name type="scientific">Veronia nyctiphanis</name>
    <dbReference type="NCBI Taxonomy" id="1278244"/>
    <lineage>
        <taxon>Bacteria</taxon>
        <taxon>Pseudomonadati</taxon>
        <taxon>Pseudomonadota</taxon>
        <taxon>Gammaproteobacteria</taxon>
        <taxon>Vibrionales</taxon>
        <taxon>Vibrionaceae</taxon>
        <taxon>Veronia</taxon>
    </lineage>
</organism>
<dbReference type="AlphaFoldDB" id="A0A4Q0Y5W8"/>
<evidence type="ECO:0000313" key="2">
    <source>
        <dbReference type="EMBL" id="RXJ65532.1"/>
    </source>
</evidence>
<dbReference type="OrthoDB" id="6401523at2"/>
<dbReference type="EMBL" id="PEIB01000103">
    <property type="protein sequence ID" value="RXJ65532.1"/>
    <property type="molecule type" value="Genomic_DNA"/>
</dbReference>
<keyword evidence="1" id="KW-0812">Transmembrane</keyword>
<sequence length="80" mass="8867">MKRDPSKINITKFGLCFYLVMVTCLFLGFAQSTLSPNSVLGVLTASNFGIFIWFALVISVAGVLELIFKKYGIKTFDYSA</sequence>
<feature type="transmembrane region" description="Helical" evidence="1">
    <location>
        <begin position="50"/>
        <end position="68"/>
    </location>
</feature>
<keyword evidence="1" id="KW-0472">Membrane</keyword>
<protein>
    <submittedName>
        <fullName evidence="2">Uncharacterized protein</fullName>
    </submittedName>
</protein>